<dbReference type="Proteomes" id="UP000460718">
    <property type="component" value="Unassembled WGS sequence"/>
</dbReference>
<accession>A0A6A3KI11</accession>
<dbReference type="EMBL" id="QXFW01000694">
    <property type="protein sequence ID" value="KAE9005218.1"/>
    <property type="molecule type" value="Genomic_DNA"/>
</dbReference>
<name>A0A6A3KI11_9STRA</name>
<protein>
    <submittedName>
        <fullName evidence="1">Uncharacterized protein</fullName>
    </submittedName>
</protein>
<evidence type="ECO:0000313" key="1">
    <source>
        <dbReference type="EMBL" id="KAE9005218.1"/>
    </source>
</evidence>
<comment type="caution">
    <text evidence="1">The sequence shown here is derived from an EMBL/GenBank/DDBJ whole genome shotgun (WGS) entry which is preliminary data.</text>
</comment>
<reference evidence="1 2" key="1">
    <citation type="submission" date="2018-09" db="EMBL/GenBank/DDBJ databases">
        <title>Genomic investigation of the strawberry pathogen Phytophthora fragariae indicates pathogenicity is determined by transcriptional variation in three key races.</title>
        <authorList>
            <person name="Adams T.M."/>
            <person name="Armitage A.D."/>
            <person name="Sobczyk M.K."/>
            <person name="Bates H.J."/>
            <person name="Dunwell J.M."/>
            <person name="Nellist C.F."/>
            <person name="Harrison R.J."/>
        </authorList>
    </citation>
    <scope>NUCLEOTIDE SEQUENCE [LARGE SCALE GENOMIC DNA]</scope>
    <source>
        <strain evidence="1 2">SCRP245</strain>
    </source>
</reference>
<dbReference type="AlphaFoldDB" id="A0A6A3KI11"/>
<proteinExistence type="predicted"/>
<organism evidence="1 2">
    <name type="scientific">Phytophthora fragariae</name>
    <dbReference type="NCBI Taxonomy" id="53985"/>
    <lineage>
        <taxon>Eukaryota</taxon>
        <taxon>Sar</taxon>
        <taxon>Stramenopiles</taxon>
        <taxon>Oomycota</taxon>
        <taxon>Peronosporomycetes</taxon>
        <taxon>Peronosporales</taxon>
        <taxon>Peronosporaceae</taxon>
        <taxon>Phytophthora</taxon>
    </lineage>
</organism>
<gene>
    <name evidence="1" type="ORF">PF011_g12138</name>
</gene>
<evidence type="ECO:0000313" key="2">
    <source>
        <dbReference type="Proteomes" id="UP000460718"/>
    </source>
</evidence>
<sequence length="163" mass="18339">MPVRSDVRISTSLISKKLCDKLYTVKQVRTEPETRNNAVNIEKRREFGEALLHHERKWSLIVYYDETNYNLYCVNLQLQCTILSEAGLVHYATRRGSIKMQVNAEFVGAVYDSANAHDVYRAHLIVKTIAIILDTRLPLPDGGPDPDESGLRAVTLGSVLAPV</sequence>